<evidence type="ECO:0000313" key="4">
    <source>
        <dbReference type="Proteomes" id="UP000241462"/>
    </source>
</evidence>
<dbReference type="AlphaFoldDB" id="A0A2T3ABC4"/>
<name>A0A2T3ABC4_9PEZI</name>
<dbReference type="EMBL" id="KZ678420">
    <property type="protein sequence ID" value="PSR90414.1"/>
    <property type="molecule type" value="Genomic_DNA"/>
</dbReference>
<protein>
    <submittedName>
        <fullName evidence="3">Uncharacterized protein</fullName>
    </submittedName>
</protein>
<reference evidence="3 4" key="1">
    <citation type="journal article" date="2018" name="Mycol. Prog.">
        <title>Coniella lustricola, a new species from submerged detritus.</title>
        <authorList>
            <person name="Raudabaugh D.B."/>
            <person name="Iturriaga T."/>
            <person name="Carver A."/>
            <person name="Mondo S."/>
            <person name="Pangilinan J."/>
            <person name="Lipzen A."/>
            <person name="He G."/>
            <person name="Amirebrahimi M."/>
            <person name="Grigoriev I.V."/>
            <person name="Miller A.N."/>
        </authorList>
    </citation>
    <scope>NUCLEOTIDE SEQUENCE [LARGE SCALE GENOMIC DNA]</scope>
    <source>
        <strain evidence="3 4">B22-T-1</strain>
    </source>
</reference>
<keyword evidence="2" id="KW-0812">Transmembrane</keyword>
<gene>
    <name evidence="3" type="ORF">BD289DRAFT_431097</name>
</gene>
<dbReference type="InParanoid" id="A0A2T3ABC4"/>
<dbReference type="Proteomes" id="UP000241462">
    <property type="component" value="Unassembled WGS sequence"/>
</dbReference>
<evidence type="ECO:0000256" key="2">
    <source>
        <dbReference type="SAM" id="Phobius"/>
    </source>
</evidence>
<keyword evidence="2" id="KW-1133">Transmembrane helix</keyword>
<evidence type="ECO:0000313" key="3">
    <source>
        <dbReference type="EMBL" id="PSR90414.1"/>
    </source>
</evidence>
<feature type="transmembrane region" description="Helical" evidence="2">
    <location>
        <begin position="95"/>
        <end position="115"/>
    </location>
</feature>
<accession>A0A2T3ABC4</accession>
<organism evidence="3 4">
    <name type="scientific">Coniella lustricola</name>
    <dbReference type="NCBI Taxonomy" id="2025994"/>
    <lineage>
        <taxon>Eukaryota</taxon>
        <taxon>Fungi</taxon>
        <taxon>Dikarya</taxon>
        <taxon>Ascomycota</taxon>
        <taxon>Pezizomycotina</taxon>
        <taxon>Sordariomycetes</taxon>
        <taxon>Sordariomycetidae</taxon>
        <taxon>Diaporthales</taxon>
        <taxon>Schizoparmaceae</taxon>
        <taxon>Coniella</taxon>
    </lineage>
</organism>
<proteinExistence type="predicted"/>
<sequence>MSRGKSNCQRLSVTERTATPHSSHRELATRVIRRILFRPRPTPISHLLDPRPVRFCTHDAIQSSPLPSGTEQSARTRAALCSRCSTQRIVTSSPFALCIYFWSMVCVCFLLGPGWQASLKAAPAACFEASPSRHWDEVLDTDQRAFLAAALADNMASIVVR</sequence>
<keyword evidence="4" id="KW-1185">Reference proteome</keyword>
<feature type="region of interest" description="Disordered" evidence="1">
    <location>
        <begin position="1"/>
        <end position="25"/>
    </location>
</feature>
<feature type="compositionally biased region" description="Polar residues" evidence="1">
    <location>
        <begin position="1"/>
        <end position="21"/>
    </location>
</feature>
<evidence type="ECO:0000256" key="1">
    <source>
        <dbReference type="SAM" id="MobiDB-lite"/>
    </source>
</evidence>
<keyword evidence="2" id="KW-0472">Membrane</keyword>